<feature type="region of interest" description="Disordered" evidence="2">
    <location>
        <begin position="136"/>
        <end position="168"/>
    </location>
</feature>
<name>A0ABQ7SFS3_PHRPL</name>
<dbReference type="EMBL" id="JAIPUX010005290">
    <property type="protein sequence ID" value="KAH0616103.1"/>
    <property type="molecule type" value="Genomic_DNA"/>
</dbReference>
<evidence type="ECO:0000256" key="1">
    <source>
        <dbReference type="SAM" id="Coils"/>
    </source>
</evidence>
<reference evidence="3 4" key="1">
    <citation type="journal article" date="2022" name="Gigascience">
        <title>A chromosome-level genome assembly and annotation of the desert horned lizard, Phrynosoma platyrhinos, provides insight into chromosomal rearrangements among reptiles.</title>
        <authorList>
            <person name="Koochekian N."/>
            <person name="Ascanio A."/>
            <person name="Farleigh K."/>
            <person name="Card D.C."/>
            <person name="Schield D.R."/>
            <person name="Castoe T.A."/>
            <person name="Jezkova T."/>
        </authorList>
    </citation>
    <scope>NUCLEOTIDE SEQUENCE [LARGE SCALE GENOMIC DNA]</scope>
    <source>
        <strain evidence="3">NK-2021</strain>
    </source>
</reference>
<evidence type="ECO:0000313" key="3">
    <source>
        <dbReference type="EMBL" id="KAH0616103.1"/>
    </source>
</evidence>
<evidence type="ECO:0000313" key="4">
    <source>
        <dbReference type="Proteomes" id="UP000826234"/>
    </source>
</evidence>
<organism evidence="3 4">
    <name type="scientific">Phrynosoma platyrhinos</name>
    <name type="common">Desert horned lizard</name>
    <dbReference type="NCBI Taxonomy" id="52577"/>
    <lineage>
        <taxon>Eukaryota</taxon>
        <taxon>Metazoa</taxon>
        <taxon>Chordata</taxon>
        <taxon>Craniata</taxon>
        <taxon>Vertebrata</taxon>
        <taxon>Euteleostomi</taxon>
        <taxon>Lepidosauria</taxon>
        <taxon>Squamata</taxon>
        <taxon>Bifurcata</taxon>
        <taxon>Unidentata</taxon>
        <taxon>Episquamata</taxon>
        <taxon>Toxicofera</taxon>
        <taxon>Iguania</taxon>
        <taxon>Phrynosomatidae</taxon>
        <taxon>Phrynosomatinae</taxon>
        <taxon>Phrynosoma</taxon>
    </lineage>
</organism>
<dbReference type="InterPro" id="IPR033603">
    <property type="entry name" value="CEP44"/>
</dbReference>
<accession>A0ABQ7SFS3</accession>
<evidence type="ECO:0000256" key="2">
    <source>
        <dbReference type="SAM" id="MobiDB-lite"/>
    </source>
</evidence>
<feature type="compositionally biased region" description="Basic and acidic residues" evidence="2">
    <location>
        <begin position="143"/>
        <end position="152"/>
    </location>
</feature>
<gene>
    <name evidence="3" type="ORF">JD844_026959</name>
</gene>
<proteinExistence type="predicted"/>
<feature type="compositionally biased region" description="Polar residues" evidence="2">
    <location>
        <begin position="154"/>
        <end position="164"/>
    </location>
</feature>
<protein>
    <submittedName>
        <fullName evidence="3">Uncharacterized protein</fullName>
    </submittedName>
</protein>
<dbReference type="PANTHER" id="PTHR31477:SF1">
    <property type="entry name" value="CENTROSOMAL PROTEIN OF 44 KDA"/>
    <property type="match status" value="1"/>
</dbReference>
<dbReference type="Proteomes" id="UP000826234">
    <property type="component" value="Unassembled WGS sequence"/>
</dbReference>
<feature type="coiled-coil region" evidence="1">
    <location>
        <begin position="63"/>
        <end position="100"/>
    </location>
</feature>
<dbReference type="PANTHER" id="PTHR31477">
    <property type="entry name" value="CENTROSOMAL PROTEIN OF 44 KDA"/>
    <property type="match status" value="1"/>
</dbReference>
<sequence>MNSLVGVSVTKKPGVERSRSLITTCIPGDIVRKVLEKEENGATCVAYGLDSGADRLDSVCEQDTKDKNEMEKLMRRIAELEEKLNKLNWMEDKFRALEEKLQGKIIVDENDWKNLLSRVDISTDINNLGEENISGLNVSPVSPDREKEDLPESLHQSSGYSSLLSAEPSPRATVINNHGLAEISEDTTIQRMERISKMIEETSELLKTSNNTS</sequence>
<keyword evidence="4" id="KW-1185">Reference proteome</keyword>
<comment type="caution">
    <text evidence="3">The sequence shown here is derived from an EMBL/GenBank/DDBJ whole genome shotgun (WGS) entry which is preliminary data.</text>
</comment>
<keyword evidence="1" id="KW-0175">Coiled coil</keyword>